<name>A0A8X7BSW1_9ARAC</name>
<sequence length="153" mass="17646">MQWLHKRTQPCNDIPVRSESCSGFLSWCKLDPMHRKLPWHNALEKRKHEHSPRRARISKSFFYPVPPNIIDEQTSGYLTAVEGADVTLTCAARGRPEPKLSWRRTDYKLLGNGNLKSNNLAKTLSLASLLSIHLRKKTHRENTIIFFNAKKLS</sequence>
<keyword evidence="3" id="KW-1185">Reference proteome</keyword>
<evidence type="ECO:0000313" key="3">
    <source>
        <dbReference type="Proteomes" id="UP000886998"/>
    </source>
</evidence>
<gene>
    <name evidence="2" type="ORF">TNIN_205801</name>
</gene>
<proteinExistence type="predicted"/>
<dbReference type="AlphaFoldDB" id="A0A8X7BSW1"/>
<dbReference type="OrthoDB" id="10012075at2759"/>
<dbReference type="Pfam" id="PF13927">
    <property type="entry name" value="Ig_3"/>
    <property type="match status" value="1"/>
</dbReference>
<reference evidence="2" key="1">
    <citation type="submission" date="2020-08" db="EMBL/GenBank/DDBJ databases">
        <title>Multicomponent nature underlies the extraordinary mechanical properties of spider dragline silk.</title>
        <authorList>
            <person name="Kono N."/>
            <person name="Nakamura H."/>
            <person name="Mori M."/>
            <person name="Yoshida Y."/>
            <person name="Ohtoshi R."/>
            <person name="Malay A.D."/>
            <person name="Moran D.A.P."/>
            <person name="Tomita M."/>
            <person name="Numata K."/>
            <person name="Arakawa K."/>
        </authorList>
    </citation>
    <scope>NUCLEOTIDE SEQUENCE</scope>
</reference>
<evidence type="ECO:0000313" key="2">
    <source>
        <dbReference type="EMBL" id="GFY41387.1"/>
    </source>
</evidence>
<dbReference type="InterPro" id="IPR036179">
    <property type="entry name" value="Ig-like_dom_sf"/>
</dbReference>
<dbReference type="SUPFAM" id="SSF48726">
    <property type="entry name" value="Immunoglobulin"/>
    <property type="match status" value="1"/>
</dbReference>
<feature type="domain" description="Ig-like" evidence="1">
    <location>
        <begin position="67"/>
        <end position="104"/>
    </location>
</feature>
<dbReference type="PROSITE" id="PS50835">
    <property type="entry name" value="IG_LIKE"/>
    <property type="match status" value="1"/>
</dbReference>
<dbReference type="InterPro" id="IPR013783">
    <property type="entry name" value="Ig-like_fold"/>
</dbReference>
<dbReference type="EMBL" id="BMAV01002471">
    <property type="protein sequence ID" value="GFY41387.1"/>
    <property type="molecule type" value="Genomic_DNA"/>
</dbReference>
<dbReference type="Proteomes" id="UP000886998">
    <property type="component" value="Unassembled WGS sequence"/>
</dbReference>
<dbReference type="Gene3D" id="2.60.40.10">
    <property type="entry name" value="Immunoglobulins"/>
    <property type="match status" value="1"/>
</dbReference>
<dbReference type="InterPro" id="IPR007110">
    <property type="entry name" value="Ig-like_dom"/>
</dbReference>
<organism evidence="2 3">
    <name type="scientific">Trichonephila inaurata madagascariensis</name>
    <dbReference type="NCBI Taxonomy" id="2747483"/>
    <lineage>
        <taxon>Eukaryota</taxon>
        <taxon>Metazoa</taxon>
        <taxon>Ecdysozoa</taxon>
        <taxon>Arthropoda</taxon>
        <taxon>Chelicerata</taxon>
        <taxon>Arachnida</taxon>
        <taxon>Araneae</taxon>
        <taxon>Araneomorphae</taxon>
        <taxon>Entelegynae</taxon>
        <taxon>Araneoidea</taxon>
        <taxon>Nephilidae</taxon>
        <taxon>Trichonephila</taxon>
        <taxon>Trichonephila inaurata</taxon>
    </lineage>
</organism>
<evidence type="ECO:0000259" key="1">
    <source>
        <dbReference type="PROSITE" id="PS50835"/>
    </source>
</evidence>
<comment type="caution">
    <text evidence="2">The sequence shown here is derived from an EMBL/GenBank/DDBJ whole genome shotgun (WGS) entry which is preliminary data.</text>
</comment>
<protein>
    <recommendedName>
        <fullName evidence="1">Ig-like domain-containing protein</fullName>
    </recommendedName>
</protein>
<accession>A0A8X7BSW1</accession>